<comment type="caution">
    <text evidence="2">The sequence shown here is derived from an EMBL/GenBank/DDBJ whole genome shotgun (WGS) entry which is preliminary data.</text>
</comment>
<dbReference type="Pfam" id="PF07693">
    <property type="entry name" value="KAP_NTPase"/>
    <property type="match status" value="1"/>
</dbReference>
<dbReference type="Proteomes" id="UP001196316">
    <property type="component" value="Unassembled WGS sequence"/>
</dbReference>
<evidence type="ECO:0000313" key="2">
    <source>
        <dbReference type="EMBL" id="MBV3408740.1"/>
    </source>
</evidence>
<name>A0AAW4NCH2_9BACT</name>
<dbReference type="RefSeq" id="WP_217326749.1">
    <property type="nucleotide sequence ID" value="NZ_JAHOEK010000025.1"/>
</dbReference>
<proteinExistence type="predicted"/>
<feature type="domain" description="KAP NTPase" evidence="1">
    <location>
        <begin position="16"/>
        <end position="249"/>
    </location>
</feature>
<accession>A0AAW4NCH2</accession>
<reference evidence="2" key="1">
    <citation type="submission" date="2021-06" db="EMBL/GenBank/DDBJ databases">
        <title>Collection of gut derived symbiotic bacterial strains cultured from healthy donors.</title>
        <authorList>
            <person name="Lin H."/>
            <person name="Littmann E."/>
            <person name="Pamer E.G."/>
        </authorList>
    </citation>
    <scope>NUCLEOTIDE SEQUENCE</scope>
    <source>
        <strain evidence="2">MSK.21.60</strain>
    </source>
</reference>
<sequence>MNEDIIRFLDEYKDDPDPQYAVLLDGKWGCGKTFLIKSWLDTFQTENDDELTPMYVSLFGVQTVKQINDTINGLLFPFMNSKVYKIGKTFTKMIASAALRFNVDYDGDKKNDGTVDFKLDPLMDLLNDKKEELKGRRILIFDDLERANIGVKELYGYINRFVEHNRFKVIVVCNSTEITDIETFNRFREKIIGRTFEIRSDIDAAINSFANEIPVNYFVQRHILAIKEAFKLTGYSNLRVLRQCIRDFNQIFQGIHIDNGNPYQNKELFHFLIRFVVLYSEMSTSNKDIIANWKQKYSQALASDRPEMLELKRRISAIQQKYQPLEIKYGMDIFREINDITLIPDYCMKGIDLVDYLNAKLVPTERESWDCLYQYYDMNNEDFERQYVMTESAVMDGSFRNYQDHLKAISILIELSDLGIKEMNSKVFDTSRAYVEKLIADISSSDSFADIKSNIINLLSCINQASDNNELRKKFNSGLNGIFATKLTELEHHYTEILENLSDDNLLELVDSMDKMLPDRSNSYLSYPIFKDANPEQVAKRIPSLSNTSKFHFYRFLNRRYGADTGHFINRELTPDMPVLNEIGKKLSEVVETLTLIDKYAVSSLVELIKKIDTMERSNV</sequence>
<gene>
    <name evidence="2" type="ORF">KSW80_10065</name>
</gene>
<dbReference type="InterPro" id="IPR011646">
    <property type="entry name" value="KAP_P-loop"/>
</dbReference>
<evidence type="ECO:0000259" key="1">
    <source>
        <dbReference type="Pfam" id="PF07693"/>
    </source>
</evidence>
<evidence type="ECO:0000313" key="3">
    <source>
        <dbReference type="Proteomes" id="UP001196316"/>
    </source>
</evidence>
<dbReference type="EMBL" id="JAHOEP010000026">
    <property type="protein sequence ID" value="MBV3408740.1"/>
    <property type="molecule type" value="Genomic_DNA"/>
</dbReference>
<protein>
    <submittedName>
        <fullName evidence="2">KAP family NTPase</fullName>
    </submittedName>
</protein>
<organism evidence="2 3">
    <name type="scientific">Segatella copri</name>
    <dbReference type="NCBI Taxonomy" id="165179"/>
    <lineage>
        <taxon>Bacteria</taxon>
        <taxon>Pseudomonadati</taxon>
        <taxon>Bacteroidota</taxon>
        <taxon>Bacteroidia</taxon>
        <taxon>Bacteroidales</taxon>
        <taxon>Prevotellaceae</taxon>
        <taxon>Segatella</taxon>
    </lineage>
</organism>
<dbReference type="AlphaFoldDB" id="A0AAW4NCH2"/>